<reference evidence="1 2" key="1">
    <citation type="journal article" date="2016" name="Stand. Genomic Sci.">
        <title>Complete genome sequence and genomic characterization of Microcystis panniformis FACHB 1757 by third-generation sequencing.</title>
        <authorList>
            <person name="Zhang J.Y."/>
            <person name="Guan R."/>
            <person name="Zhang H.J."/>
            <person name="Li H."/>
            <person name="Xiao P."/>
            <person name="Yu G.L."/>
            <person name="Du L."/>
            <person name="Cao D.M."/>
            <person name="Zhu B.C."/>
            <person name="Li R.H."/>
            <person name="Lu Z.H."/>
        </authorList>
    </citation>
    <scope>NUCLEOTIDE SEQUENCE [LARGE SCALE GENOMIC DNA]</scope>
    <source>
        <strain evidence="1 2">FACHB-1757</strain>
    </source>
</reference>
<dbReference type="PATRIC" id="fig|1638788.3.peg.1296"/>
<dbReference type="Proteomes" id="UP000068167">
    <property type="component" value="Chromosome"/>
</dbReference>
<accession>A0A0K1RXM0</accession>
<dbReference type="AlphaFoldDB" id="A0A0K1RXM0"/>
<proteinExistence type="predicted"/>
<evidence type="ECO:0000313" key="2">
    <source>
        <dbReference type="Proteomes" id="UP000068167"/>
    </source>
</evidence>
<keyword evidence="2" id="KW-1185">Reference proteome</keyword>
<name>A0A0K1RXM0_9CHRO</name>
<evidence type="ECO:0000313" key="1">
    <source>
        <dbReference type="EMBL" id="AKV66466.1"/>
    </source>
</evidence>
<organism evidence="1 2">
    <name type="scientific">Microcystis panniformis FACHB-1757</name>
    <dbReference type="NCBI Taxonomy" id="1638788"/>
    <lineage>
        <taxon>Bacteria</taxon>
        <taxon>Bacillati</taxon>
        <taxon>Cyanobacteriota</taxon>
        <taxon>Cyanophyceae</taxon>
        <taxon>Oscillatoriophycideae</taxon>
        <taxon>Chroococcales</taxon>
        <taxon>Microcystaceae</taxon>
        <taxon>Microcystis</taxon>
    </lineage>
</organism>
<gene>
    <name evidence="1" type="ORF">VL20_1291</name>
</gene>
<dbReference type="EMBL" id="CP011339">
    <property type="protein sequence ID" value="AKV66466.1"/>
    <property type="molecule type" value="Genomic_DNA"/>
</dbReference>
<dbReference type="KEGG" id="mpk:VL20_1291"/>
<sequence length="38" mass="4233">MLAKIFRFFCPQKVPNIRAIGGKILALFPRKLGNCGVD</sequence>
<protein>
    <submittedName>
        <fullName evidence="1">Uncharacterized protein</fullName>
    </submittedName>
</protein>